<dbReference type="Proteomes" id="UP000071065">
    <property type="component" value="Chromosome"/>
</dbReference>
<evidence type="ECO:0000256" key="3">
    <source>
        <dbReference type="ARBA" id="ARBA00022801"/>
    </source>
</evidence>
<evidence type="ECO:0000313" key="4">
    <source>
        <dbReference type="EMBL" id="AMO54386.1"/>
    </source>
</evidence>
<dbReference type="PATRIC" id="fig|570277.3.peg.118"/>
<evidence type="ECO:0000256" key="1">
    <source>
        <dbReference type="ARBA" id="ARBA00006429"/>
    </source>
</evidence>
<dbReference type="AlphaFoldDB" id="A0A142B6L0"/>
<accession>A0A142B6L0</accession>
<dbReference type="PANTHER" id="PTHR33607:SF2">
    <property type="entry name" value="ENDONUCLEASE-1"/>
    <property type="match status" value="1"/>
</dbReference>
<dbReference type="KEGG" id="emp:EZMO1_0114"/>
<keyword evidence="2" id="KW-0540">Nuclease</keyword>
<sequence>MSKSQPESLRTPDLYLPTQSREAYVENAKALLLVAICTVSFQAVSAPQNFSQAKREAEKIYENNMTSFYCGCDIRREGKRLVPDLESCGYEVRKQEVRANRIEWEHVVPAWEFGHQLQCWQDGGRRNCGRNEKFRRMEADLHNLAPAVGEVNGDRSNYRFGFLLDTPEMYGQCDFKVNFRERKAQPPIAKRGKIARIYLYMEDRYPFRLSDGQRKLYESWNKLYPPTEWELRRNDKISRVQGWENPYVSAHAG</sequence>
<gene>
    <name evidence="4" type="primary">endA</name>
    <name evidence="4" type="ORF">EZMO1_0114</name>
</gene>
<protein>
    <submittedName>
        <fullName evidence="4">Extracellular deoxyribonuclease</fullName>
        <ecNumber evidence="4">3.1.21.1</ecNumber>
    </submittedName>
</protein>
<dbReference type="EC" id="3.1.21.1" evidence="4"/>
<reference evidence="4 5" key="1">
    <citation type="journal article" date="2016" name="Front. Microbiol.">
        <title>Genomic Insight into the Host-Endosymbiont Relationship of Endozoicomonas montiporae CL-33(T) with its Coral Host.</title>
        <authorList>
            <person name="Ding J.-Y."/>
            <person name="Shiu J.-H."/>
            <person name="Chen W.-M."/>
            <person name="Chiang Y.-R."/>
            <person name="Tang S.-L."/>
        </authorList>
    </citation>
    <scope>NUCLEOTIDE SEQUENCE [LARGE SCALE GENOMIC DNA]</scope>
    <source>
        <strain evidence="4 5">CL-33</strain>
    </source>
</reference>
<dbReference type="OrthoDB" id="9800417at2"/>
<evidence type="ECO:0000313" key="5">
    <source>
        <dbReference type="Proteomes" id="UP000071065"/>
    </source>
</evidence>
<dbReference type="Pfam" id="PF04231">
    <property type="entry name" value="Endonuclease_1"/>
    <property type="match status" value="1"/>
</dbReference>
<evidence type="ECO:0000256" key="2">
    <source>
        <dbReference type="ARBA" id="ARBA00022722"/>
    </source>
</evidence>
<name>A0A142B6L0_9GAMM</name>
<dbReference type="STRING" id="570277.EZMO1_0114"/>
<dbReference type="SUPFAM" id="SSF54060">
    <property type="entry name" value="His-Me finger endonucleases"/>
    <property type="match status" value="1"/>
</dbReference>
<dbReference type="InterPro" id="IPR007346">
    <property type="entry name" value="Endonuclease-I"/>
</dbReference>
<comment type="similarity">
    <text evidence="1">Belongs to the EndA/NucM nuclease family.</text>
</comment>
<keyword evidence="3 4" id="KW-0378">Hydrolase</keyword>
<proteinExistence type="inferred from homology"/>
<dbReference type="EMBL" id="CP013251">
    <property type="protein sequence ID" value="AMO54386.1"/>
    <property type="molecule type" value="Genomic_DNA"/>
</dbReference>
<organism evidence="4 5">
    <name type="scientific">Endozoicomonas montiporae CL-33</name>
    <dbReference type="NCBI Taxonomy" id="570277"/>
    <lineage>
        <taxon>Bacteria</taxon>
        <taxon>Pseudomonadati</taxon>
        <taxon>Pseudomonadota</taxon>
        <taxon>Gammaproteobacteria</taxon>
        <taxon>Oceanospirillales</taxon>
        <taxon>Endozoicomonadaceae</taxon>
        <taxon>Endozoicomonas</taxon>
    </lineage>
</organism>
<dbReference type="PANTHER" id="PTHR33607">
    <property type="entry name" value="ENDONUCLEASE-1"/>
    <property type="match status" value="1"/>
</dbReference>
<dbReference type="InterPro" id="IPR044925">
    <property type="entry name" value="His-Me_finger_sf"/>
</dbReference>
<dbReference type="GO" id="GO:0004530">
    <property type="term" value="F:deoxyribonuclease I activity"/>
    <property type="evidence" value="ECO:0007669"/>
    <property type="project" value="UniProtKB-EC"/>
</dbReference>